<evidence type="ECO:0000256" key="3">
    <source>
        <dbReference type="PROSITE-ProRule" id="PRU00464"/>
    </source>
</evidence>
<dbReference type="PROSITE" id="PS51084">
    <property type="entry name" value="HIT_2"/>
    <property type="match status" value="1"/>
</dbReference>
<name>A0A1X6XA33_9MICO</name>
<feature type="active site" description="Tele-AMP-histidine intermediate" evidence="1">
    <location>
        <position position="93"/>
    </location>
</feature>
<protein>
    <submittedName>
        <fullName evidence="5">HIT family protein</fullName>
    </submittedName>
</protein>
<dbReference type="Pfam" id="PF01230">
    <property type="entry name" value="HIT"/>
    <property type="match status" value="1"/>
</dbReference>
<dbReference type="InterPro" id="IPR036265">
    <property type="entry name" value="HIT-like_sf"/>
</dbReference>
<dbReference type="GO" id="GO:0009117">
    <property type="term" value="P:nucleotide metabolic process"/>
    <property type="evidence" value="ECO:0007669"/>
    <property type="project" value="TreeGrafter"/>
</dbReference>
<dbReference type="RefSeq" id="WP_087005827.1">
    <property type="nucleotide sequence ID" value="NZ_FWFF01000007.1"/>
</dbReference>
<dbReference type="SUPFAM" id="SSF54197">
    <property type="entry name" value="HIT-like"/>
    <property type="match status" value="1"/>
</dbReference>
<evidence type="ECO:0000313" key="6">
    <source>
        <dbReference type="Proteomes" id="UP000196581"/>
    </source>
</evidence>
<dbReference type="EMBL" id="FWFF01000007">
    <property type="protein sequence ID" value="SLM96015.1"/>
    <property type="molecule type" value="Genomic_DNA"/>
</dbReference>
<evidence type="ECO:0000313" key="5">
    <source>
        <dbReference type="EMBL" id="SLM96015.1"/>
    </source>
</evidence>
<dbReference type="PANTHER" id="PTHR46648:SF1">
    <property type="entry name" value="ADENOSINE 5'-MONOPHOSPHORAMIDASE HNT1"/>
    <property type="match status" value="1"/>
</dbReference>
<dbReference type="PANTHER" id="PTHR46648">
    <property type="entry name" value="HIT FAMILY PROTEIN 1"/>
    <property type="match status" value="1"/>
</dbReference>
<sequence>MASLFTKIIENEIPGVFVYEDELCVAFLDVQPMTEGHVLVVPREEIVHWVDLDDDLSAHLFAVAKTIGKAQSEAFECEKVGLMVQGYEVPHVHIHVWPTTSLADFDASRRADFTDAAVLEEAAEKIRRRL</sequence>
<dbReference type="Proteomes" id="UP000196581">
    <property type="component" value="Unassembled WGS sequence"/>
</dbReference>
<dbReference type="PRINTS" id="PR00332">
    <property type="entry name" value="HISTRIAD"/>
</dbReference>
<evidence type="ECO:0000259" key="4">
    <source>
        <dbReference type="PROSITE" id="PS51084"/>
    </source>
</evidence>
<reference evidence="6" key="1">
    <citation type="submission" date="2017-02" db="EMBL/GenBank/DDBJ databases">
        <authorList>
            <person name="Dridi B."/>
        </authorList>
    </citation>
    <scope>NUCLEOTIDE SEQUENCE [LARGE SCALE GENOMIC DNA]</scope>
    <source>
        <strain evidence="6">B Co 03.10</strain>
    </source>
</reference>
<keyword evidence="6" id="KW-1185">Reference proteome</keyword>
<feature type="domain" description="HIT" evidence="4">
    <location>
        <begin position="4"/>
        <end position="107"/>
    </location>
</feature>
<evidence type="ECO:0000256" key="2">
    <source>
        <dbReference type="PIRSR" id="PIRSR601310-3"/>
    </source>
</evidence>
<dbReference type="Gene3D" id="3.30.428.10">
    <property type="entry name" value="HIT-like"/>
    <property type="match status" value="1"/>
</dbReference>
<dbReference type="InterPro" id="IPR011146">
    <property type="entry name" value="HIT-like"/>
</dbReference>
<evidence type="ECO:0000256" key="1">
    <source>
        <dbReference type="PIRSR" id="PIRSR601310-1"/>
    </source>
</evidence>
<feature type="short sequence motif" description="Histidine triad motif" evidence="2 3">
    <location>
        <begin position="91"/>
        <end position="95"/>
    </location>
</feature>
<gene>
    <name evidence="5" type="ORF">FM105_05265</name>
</gene>
<dbReference type="InterPro" id="IPR001310">
    <property type="entry name" value="Histidine_triad_HIT"/>
</dbReference>
<accession>A0A1X6XA33</accession>
<dbReference type="GO" id="GO:0003824">
    <property type="term" value="F:catalytic activity"/>
    <property type="evidence" value="ECO:0007669"/>
    <property type="project" value="InterPro"/>
</dbReference>
<proteinExistence type="predicted"/>
<dbReference type="AlphaFoldDB" id="A0A1X6XA33"/>
<organism evidence="5 6">
    <name type="scientific">Brevibacterium yomogidense</name>
    <dbReference type="NCBI Taxonomy" id="946573"/>
    <lineage>
        <taxon>Bacteria</taxon>
        <taxon>Bacillati</taxon>
        <taxon>Actinomycetota</taxon>
        <taxon>Actinomycetes</taxon>
        <taxon>Micrococcales</taxon>
        <taxon>Brevibacteriaceae</taxon>
        <taxon>Brevibacterium</taxon>
    </lineage>
</organism>